<feature type="region of interest" description="Disordered" evidence="1">
    <location>
        <begin position="1"/>
        <end position="26"/>
    </location>
</feature>
<evidence type="ECO:0000256" key="1">
    <source>
        <dbReference type="SAM" id="MobiDB-lite"/>
    </source>
</evidence>
<sequence length="227" mass="24828">MMRAFCPGRSPVGHPAAAQTDLHTAPTSPACPVPMSGGSFPRRHEPAALRLPILATSRACCWWIWATRTSTGASPAIPTDWAEDLRAHVIAQREDAAPARPRLSEIESVAEPDSSQGQSAKVSLGDIPLSRGPPKVRRRILFPTNWPWPGVGRRRTTRPPLSRAEAQIAWCSAAATISRSRSPTWWSPPSPRWSRRSGEGGGETDEKQPIAPAPEKQELLRYINMLV</sequence>
<feature type="region of interest" description="Disordered" evidence="1">
    <location>
        <begin position="107"/>
        <end position="129"/>
    </location>
</feature>
<dbReference type="AlphaFoldDB" id="A0A974S9C2"/>
<organism evidence="2">
    <name type="scientific">Phenylobacterium glaciei</name>
    <dbReference type="NCBI Taxonomy" id="2803784"/>
    <lineage>
        <taxon>Bacteria</taxon>
        <taxon>Pseudomonadati</taxon>
        <taxon>Pseudomonadota</taxon>
        <taxon>Alphaproteobacteria</taxon>
        <taxon>Caulobacterales</taxon>
        <taxon>Caulobacteraceae</taxon>
        <taxon>Phenylobacterium</taxon>
    </lineage>
</organism>
<feature type="region of interest" description="Disordered" evidence="1">
    <location>
        <begin position="181"/>
        <end position="215"/>
    </location>
</feature>
<reference evidence="2" key="1">
    <citation type="submission" date="2021-01" db="EMBL/GenBank/DDBJ databases">
        <title>Genome sequence of Phenylobacterium sp. 20VBR1 isolated from a valley glaceir, Ny-Alesund, Svalbard.</title>
        <authorList>
            <person name="Thomas F.A."/>
            <person name="Krishnan K.P."/>
            <person name="Sinha R.K."/>
        </authorList>
    </citation>
    <scope>NUCLEOTIDE SEQUENCE</scope>
    <source>
        <strain evidence="2">20VBR1</strain>
    </source>
</reference>
<gene>
    <name evidence="2" type="ORF">JKL49_02680</name>
</gene>
<accession>A0A974S9C2</accession>
<evidence type="ECO:0000313" key="2">
    <source>
        <dbReference type="EMBL" id="QQZ50508.1"/>
    </source>
</evidence>
<proteinExistence type="predicted"/>
<name>A0A974S9C2_9CAUL</name>
<protein>
    <submittedName>
        <fullName evidence="2">Uncharacterized protein</fullName>
    </submittedName>
</protein>
<dbReference type="EMBL" id="CP068570">
    <property type="protein sequence ID" value="QQZ50508.1"/>
    <property type="molecule type" value="Genomic_DNA"/>
</dbReference>